<evidence type="ECO:0000256" key="1">
    <source>
        <dbReference type="ARBA" id="ARBA00004141"/>
    </source>
</evidence>
<name>A0AAE3IK34_9FIRM</name>
<keyword evidence="6 9" id="KW-0472">Membrane</keyword>
<feature type="transmembrane region" description="Helical" evidence="9">
    <location>
        <begin position="168"/>
        <end position="188"/>
    </location>
</feature>
<dbReference type="Gene3D" id="3.30.70.120">
    <property type="match status" value="1"/>
</dbReference>
<dbReference type="GO" id="GO:0008519">
    <property type="term" value="F:ammonium channel activity"/>
    <property type="evidence" value="ECO:0007669"/>
    <property type="project" value="InterPro"/>
</dbReference>
<feature type="transmembrane region" description="Helical" evidence="9">
    <location>
        <begin position="246"/>
        <end position="266"/>
    </location>
</feature>
<dbReference type="InterPro" id="IPR015867">
    <property type="entry name" value="N-reg_PII/ATP_PRibTrfase_C"/>
</dbReference>
<dbReference type="GO" id="GO:0030234">
    <property type="term" value="F:enzyme regulator activity"/>
    <property type="evidence" value="ECO:0007669"/>
    <property type="project" value="InterPro"/>
</dbReference>
<dbReference type="GO" id="GO:0016020">
    <property type="term" value="C:membrane"/>
    <property type="evidence" value="ECO:0007669"/>
    <property type="project" value="UniProtKB-SubCell"/>
</dbReference>
<comment type="caution">
    <text evidence="11">The sequence shown here is derived from an EMBL/GenBank/DDBJ whole genome shotgun (WGS) entry which is preliminary data.</text>
</comment>
<keyword evidence="3" id="KW-0813">Transport</keyword>
<dbReference type="InterPro" id="IPR002187">
    <property type="entry name" value="N-reg_PII"/>
</dbReference>
<keyword evidence="7" id="KW-0924">Ammonia transport</keyword>
<feature type="transmembrane region" description="Helical" evidence="9">
    <location>
        <begin position="103"/>
        <end position="124"/>
    </location>
</feature>
<dbReference type="PANTHER" id="PTHR11730">
    <property type="entry name" value="AMMONIUM TRANSPORTER"/>
    <property type="match status" value="1"/>
</dbReference>
<comment type="similarity">
    <text evidence="2">Belongs to the ammonia transporter channel (TC 1.A.11.2) family.</text>
</comment>
<dbReference type="InterPro" id="IPR011322">
    <property type="entry name" value="N-reg_PII-like_a/b"/>
</dbReference>
<evidence type="ECO:0000256" key="7">
    <source>
        <dbReference type="ARBA" id="ARBA00023177"/>
    </source>
</evidence>
<dbReference type="PROSITE" id="PS01219">
    <property type="entry name" value="AMMONIUM_TRANSP"/>
    <property type="match status" value="1"/>
</dbReference>
<dbReference type="PANTHER" id="PTHR11730:SF89">
    <property type="entry name" value="AMMONIUM TRANSPORTER SLL0108-RELATED"/>
    <property type="match status" value="1"/>
</dbReference>
<comment type="similarity">
    <text evidence="8">Belongs to the P(II) protein family.</text>
</comment>
<keyword evidence="12" id="KW-1185">Reference proteome</keyword>
<dbReference type="NCBIfam" id="TIGR00836">
    <property type="entry name" value="amt"/>
    <property type="match status" value="1"/>
</dbReference>
<evidence type="ECO:0000256" key="5">
    <source>
        <dbReference type="ARBA" id="ARBA00022989"/>
    </source>
</evidence>
<dbReference type="PRINTS" id="PR00340">
    <property type="entry name" value="PIIGLNB"/>
</dbReference>
<dbReference type="InterPro" id="IPR024041">
    <property type="entry name" value="NH4_transpt_AmtB-like_dom"/>
</dbReference>
<feature type="transmembrane region" description="Helical" evidence="9">
    <location>
        <begin position="209"/>
        <end position="226"/>
    </location>
</feature>
<keyword evidence="4 9" id="KW-0812">Transmembrane</keyword>
<feature type="domain" description="Ammonium transporter AmtB-like" evidence="10">
    <location>
        <begin position="21"/>
        <end position="415"/>
    </location>
</feature>
<dbReference type="PROSITE" id="PS51343">
    <property type="entry name" value="PII_GLNB_DOM"/>
    <property type="match status" value="1"/>
</dbReference>
<organism evidence="11 12">
    <name type="scientific">Hominimerdicola aceti</name>
    <dbReference type="NCBI Taxonomy" id="2981726"/>
    <lineage>
        <taxon>Bacteria</taxon>
        <taxon>Bacillati</taxon>
        <taxon>Bacillota</taxon>
        <taxon>Clostridia</taxon>
        <taxon>Eubacteriales</taxon>
        <taxon>Oscillospiraceae</taxon>
        <taxon>Hominimerdicola</taxon>
    </lineage>
</organism>
<feature type="transmembrane region" description="Helical" evidence="9">
    <location>
        <begin position="329"/>
        <end position="348"/>
    </location>
</feature>
<comment type="subcellular location">
    <subcellularLocation>
        <location evidence="1">Membrane</location>
        <topology evidence="1">Multi-pass membrane protein</topology>
    </subcellularLocation>
</comment>
<dbReference type="SUPFAM" id="SSF111352">
    <property type="entry name" value="Ammonium transporter"/>
    <property type="match status" value="1"/>
</dbReference>
<dbReference type="AlphaFoldDB" id="A0AAE3IK34"/>
<dbReference type="SUPFAM" id="SSF54913">
    <property type="entry name" value="GlnB-like"/>
    <property type="match status" value="1"/>
</dbReference>
<dbReference type="Proteomes" id="UP001208131">
    <property type="component" value="Unassembled WGS sequence"/>
</dbReference>
<sequence>MTNTVTVLADSTGFSAVNTIWVLLGAALVFFMQAGFAMVETGFTRAKNAGNIIMKNLMDFCIGTPLFWLFGFGIMFGDGKFIGAYKGIADSTYASAAPDGVPFFAFLIFQTVFCATAATIVSGAMAERTKFISYCIYSAIISLLVYPIEAHWIWGGGWLADLGFHDFAGSTCVHMAGGVAAFVGAAILGPRIGKYDKNGKAKAIPGHSLTLGALGCFILWFCWFGFNGASTVSMEGDAIPLAGKVFVTTNLAAAVATITTMIFTWIKYKKPDVSMTLNASLAGLVAITAPCDTVSPVSAAIIGIVAGILVVVGVEFIDQVLKIDDPVGACGVHMLNGMWGTIAVGLFSDGTCGEKGLFTGGGAHLLGIQLLGMVSVIAWVAITMTIVFQIIKHTIGLRASEQEEILGLDVTEHGLVSSYADFAPAMSQAMLSYTKDDAKSVVKVDKSTEPVVPVEKAIKVESYATDAPSADGTPKMTKVAIICKQQKLNDLITALEDIDVTGVTVTNVLGCGMQKGQPEYYRGAVVETNLLPKVKVEVVICKVPTRAVIDAAKAALYTGHIGDGKIFIYNIENVVKIRTNEEGYDALQDD</sequence>
<dbReference type="GO" id="GO:0097272">
    <property type="term" value="P:ammonium homeostasis"/>
    <property type="evidence" value="ECO:0007669"/>
    <property type="project" value="TreeGrafter"/>
</dbReference>
<dbReference type="SMART" id="SM00938">
    <property type="entry name" value="P-II"/>
    <property type="match status" value="1"/>
</dbReference>
<dbReference type="EMBL" id="JAOQJZ010000007">
    <property type="protein sequence ID" value="MCU6705872.1"/>
    <property type="molecule type" value="Genomic_DNA"/>
</dbReference>
<gene>
    <name evidence="11" type="ORF">OCV57_08035</name>
</gene>
<reference evidence="11 12" key="1">
    <citation type="journal article" date="2021" name="ISME Commun">
        <title>Automated analysis of genomic sequences facilitates high-throughput and comprehensive description of bacteria.</title>
        <authorList>
            <person name="Hitch T.C.A."/>
        </authorList>
    </citation>
    <scope>NUCLEOTIDE SEQUENCE [LARGE SCALE GENOMIC DNA]</scope>
    <source>
        <strain evidence="11 12">Sanger_31</strain>
    </source>
</reference>
<feature type="transmembrane region" description="Helical" evidence="9">
    <location>
        <begin position="20"/>
        <end position="39"/>
    </location>
</feature>
<evidence type="ECO:0000256" key="4">
    <source>
        <dbReference type="ARBA" id="ARBA00022692"/>
    </source>
</evidence>
<dbReference type="Gene3D" id="1.10.3430.10">
    <property type="entry name" value="Ammonium transporter AmtB like domains"/>
    <property type="match status" value="1"/>
</dbReference>
<feature type="transmembrane region" description="Helical" evidence="9">
    <location>
        <begin position="273"/>
        <end position="290"/>
    </location>
</feature>
<dbReference type="Pfam" id="PF00543">
    <property type="entry name" value="P-II"/>
    <property type="match status" value="1"/>
</dbReference>
<protein>
    <submittedName>
        <fullName evidence="11">Ammonium transporter</fullName>
    </submittedName>
</protein>
<evidence type="ECO:0000256" key="8">
    <source>
        <dbReference type="RuleBase" id="RU003936"/>
    </source>
</evidence>
<keyword evidence="5 9" id="KW-1133">Transmembrane helix</keyword>
<dbReference type="InterPro" id="IPR001905">
    <property type="entry name" value="Ammonium_transpt"/>
</dbReference>
<accession>A0AAE3IK34</accession>
<feature type="transmembrane region" description="Helical" evidence="9">
    <location>
        <begin position="296"/>
        <end position="317"/>
    </location>
</feature>
<dbReference type="RefSeq" id="WP_195387962.1">
    <property type="nucleotide sequence ID" value="NZ_JAOQJZ010000007.1"/>
</dbReference>
<dbReference type="InterPro" id="IPR017918">
    <property type="entry name" value="N-reg_PII_CS"/>
</dbReference>
<evidence type="ECO:0000256" key="9">
    <source>
        <dbReference type="SAM" id="Phobius"/>
    </source>
</evidence>
<feature type="transmembrane region" description="Helical" evidence="9">
    <location>
        <begin position="60"/>
        <end position="83"/>
    </location>
</feature>
<evidence type="ECO:0000313" key="12">
    <source>
        <dbReference type="Proteomes" id="UP001208131"/>
    </source>
</evidence>
<evidence type="ECO:0000259" key="10">
    <source>
        <dbReference type="Pfam" id="PF00909"/>
    </source>
</evidence>
<evidence type="ECO:0000256" key="3">
    <source>
        <dbReference type="ARBA" id="ARBA00022448"/>
    </source>
</evidence>
<proteinExistence type="inferred from homology"/>
<dbReference type="GO" id="GO:0006808">
    <property type="term" value="P:regulation of nitrogen utilization"/>
    <property type="evidence" value="ECO:0007669"/>
    <property type="project" value="InterPro"/>
</dbReference>
<evidence type="ECO:0000313" key="11">
    <source>
        <dbReference type="EMBL" id="MCU6705872.1"/>
    </source>
</evidence>
<evidence type="ECO:0000256" key="2">
    <source>
        <dbReference type="ARBA" id="ARBA00005887"/>
    </source>
</evidence>
<feature type="transmembrane region" description="Helical" evidence="9">
    <location>
        <begin position="131"/>
        <end position="148"/>
    </location>
</feature>
<evidence type="ECO:0000256" key="6">
    <source>
        <dbReference type="ARBA" id="ARBA00023136"/>
    </source>
</evidence>
<dbReference type="FunFam" id="1.10.3430.10:FF:000008">
    <property type="entry name" value="Ammonium transporter"/>
    <property type="match status" value="1"/>
</dbReference>
<dbReference type="InterPro" id="IPR018047">
    <property type="entry name" value="Ammonium_transpt_CS"/>
</dbReference>
<feature type="transmembrane region" description="Helical" evidence="9">
    <location>
        <begin position="368"/>
        <end position="391"/>
    </location>
</feature>
<dbReference type="PROSITE" id="PS00638">
    <property type="entry name" value="PII_GLNB_CTER"/>
    <property type="match status" value="1"/>
</dbReference>
<dbReference type="Pfam" id="PF00909">
    <property type="entry name" value="Ammonium_transp"/>
    <property type="match status" value="1"/>
</dbReference>
<dbReference type="InterPro" id="IPR029020">
    <property type="entry name" value="Ammonium/urea_transptr"/>
</dbReference>